<dbReference type="InterPro" id="IPR004482">
    <property type="entry name" value="Mg_chelat-rel"/>
</dbReference>
<dbReference type="GO" id="GO:0003677">
    <property type="term" value="F:DNA binding"/>
    <property type="evidence" value="ECO:0007669"/>
    <property type="project" value="InterPro"/>
</dbReference>
<proteinExistence type="inferred from homology"/>
<sequence length="511" mass="55340">MLARVHAAAVLGIDGYIVEVEVDISLGLPSFTMVGLPTAVVREAKERVAAAIRNAGLQLPPRRVTVNLAPADVRKEGPAFDLPIALGILAAAGELDAGRLEELVVVGELSLDGAVRGVRGVLPMSLAVRDSPFSGLVLPRANVREAAVVDDLEIYPVESLVECIDFLAGRQEVSSVRLSAEHLVRRASEYPIDFAEVKGQEHAKRAFEVAAAGGHNIILIGPPGSGKTMLARRLVTILPEMSLEEALQTTKVHSVAGTLPRSRALIGTRPFRSPHHSVSDVGLVGGGSHPRPGEVSLAHNGVLFLDELPEFSRRALEVLRQPLEDGEVTVTRAALSLTFPARFMLAAAMNPCPCGFSGHPTRECSCSPLDIQRYLARISGPLFDRIDIHIEVPALRYRELAAQAGGESSQAIRLRVDAARARQQERFAVEGRLFCNAHMGPRGVRQFCRIDAESESLLRVAVERFGLSGRAYDRILKVSRTIADLAGSELIRAEHVAEAIQYRSLDRSVWW</sequence>
<dbReference type="PRINTS" id="PR01657">
    <property type="entry name" value="MCMFAMILY"/>
</dbReference>
<dbReference type="Pfam" id="PF13335">
    <property type="entry name" value="Mg_chelatase_C"/>
    <property type="match status" value="1"/>
</dbReference>
<evidence type="ECO:0000259" key="4">
    <source>
        <dbReference type="SMART" id="SM00382"/>
    </source>
</evidence>
<accession>A0A0S8JI16</accession>
<dbReference type="Pfam" id="PF13541">
    <property type="entry name" value="ChlI"/>
    <property type="match status" value="1"/>
</dbReference>
<dbReference type="InterPro" id="IPR000523">
    <property type="entry name" value="Mg_chelatse_chII-like_cat_dom"/>
</dbReference>
<dbReference type="InterPro" id="IPR003593">
    <property type="entry name" value="AAA+_ATPase"/>
</dbReference>
<dbReference type="Gene3D" id="3.40.50.300">
    <property type="entry name" value="P-loop containing nucleotide triphosphate hydrolases"/>
    <property type="match status" value="1"/>
</dbReference>
<dbReference type="Proteomes" id="UP000051035">
    <property type="component" value="Unassembled WGS sequence"/>
</dbReference>
<keyword evidence="3" id="KW-0067">ATP-binding</keyword>
<dbReference type="PANTHER" id="PTHR32039">
    <property type="entry name" value="MAGNESIUM-CHELATASE SUBUNIT CHLI"/>
    <property type="match status" value="1"/>
</dbReference>
<dbReference type="Gene3D" id="3.30.230.10">
    <property type="match status" value="1"/>
</dbReference>
<feature type="domain" description="AAA+ ATPase" evidence="4">
    <location>
        <begin position="213"/>
        <end position="396"/>
    </location>
</feature>
<organism evidence="5 6">
    <name type="scientific">candidate division TA06 bacterium SM1_40</name>
    <dbReference type="NCBI Taxonomy" id="1703773"/>
    <lineage>
        <taxon>Bacteria</taxon>
        <taxon>Bacteria division TA06</taxon>
    </lineage>
</organism>
<dbReference type="NCBIfam" id="TIGR00368">
    <property type="entry name" value="YifB family Mg chelatase-like AAA ATPase"/>
    <property type="match status" value="1"/>
</dbReference>
<dbReference type="SUPFAM" id="SSF52540">
    <property type="entry name" value="P-loop containing nucleoside triphosphate hydrolases"/>
    <property type="match status" value="1"/>
</dbReference>
<dbReference type="SMART" id="SM00382">
    <property type="entry name" value="AAA"/>
    <property type="match status" value="1"/>
</dbReference>
<name>A0A0S8JI16_UNCT6</name>
<dbReference type="InterPro" id="IPR045006">
    <property type="entry name" value="CHLI-like"/>
</dbReference>
<dbReference type="AlphaFoldDB" id="A0A0S8JI16"/>
<protein>
    <recommendedName>
        <fullName evidence="4">AAA+ ATPase domain-containing protein</fullName>
    </recommendedName>
</protein>
<dbReference type="GO" id="GO:0005524">
    <property type="term" value="F:ATP binding"/>
    <property type="evidence" value="ECO:0007669"/>
    <property type="project" value="UniProtKB-KW"/>
</dbReference>
<evidence type="ECO:0000313" key="5">
    <source>
        <dbReference type="EMBL" id="KPL09200.1"/>
    </source>
</evidence>
<evidence type="ECO:0000256" key="3">
    <source>
        <dbReference type="ARBA" id="ARBA00022840"/>
    </source>
</evidence>
<comment type="similarity">
    <text evidence="1">Belongs to the Mg-chelatase subunits D/I family. ComM subfamily.</text>
</comment>
<dbReference type="InterPro" id="IPR027417">
    <property type="entry name" value="P-loop_NTPase"/>
</dbReference>
<dbReference type="CDD" id="cd00009">
    <property type="entry name" value="AAA"/>
    <property type="match status" value="1"/>
</dbReference>
<comment type="caution">
    <text evidence="5">The sequence shown here is derived from an EMBL/GenBank/DDBJ whole genome shotgun (WGS) entry which is preliminary data.</text>
</comment>
<dbReference type="PATRIC" id="fig|1703773.3.peg.2386"/>
<keyword evidence="2" id="KW-0547">Nucleotide-binding</keyword>
<evidence type="ECO:0000313" key="6">
    <source>
        <dbReference type="Proteomes" id="UP000051035"/>
    </source>
</evidence>
<evidence type="ECO:0000256" key="1">
    <source>
        <dbReference type="ARBA" id="ARBA00006354"/>
    </source>
</evidence>
<dbReference type="InterPro" id="IPR014721">
    <property type="entry name" value="Ribsml_uS5_D2-typ_fold_subgr"/>
</dbReference>
<dbReference type="Pfam" id="PF01078">
    <property type="entry name" value="Mg_chelatase"/>
    <property type="match status" value="1"/>
</dbReference>
<dbReference type="InterPro" id="IPR025158">
    <property type="entry name" value="Mg_chelat-rel_C"/>
</dbReference>
<evidence type="ECO:0000256" key="2">
    <source>
        <dbReference type="ARBA" id="ARBA00022741"/>
    </source>
</evidence>
<gene>
    <name evidence="5" type="ORF">AMJ71_07035</name>
</gene>
<dbReference type="InterPro" id="IPR020568">
    <property type="entry name" value="Ribosomal_Su5_D2-typ_SF"/>
</dbReference>
<dbReference type="InterPro" id="IPR001208">
    <property type="entry name" value="MCM_dom"/>
</dbReference>
<dbReference type="SUPFAM" id="SSF54211">
    <property type="entry name" value="Ribosomal protein S5 domain 2-like"/>
    <property type="match status" value="1"/>
</dbReference>
<dbReference type="PANTHER" id="PTHR32039:SF7">
    <property type="entry name" value="COMPETENCE PROTEIN COMM"/>
    <property type="match status" value="1"/>
</dbReference>
<dbReference type="EMBL" id="LJVA01000081">
    <property type="protein sequence ID" value="KPL09200.1"/>
    <property type="molecule type" value="Genomic_DNA"/>
</dbReference>
<reference evidence="5 6" key="1">
    <citation type="journal article" date="2015" name="Microbiome">
        <title>Genomic resolution of linkages in carbon, nitrogen, and sulfur cycling among widespread estuary sediment bacteria.</title>
        <authorList>
            <person name="Baker B.J."/>
            <person name="Lazar C.S."/>
            <person name="Teske A.P."/>
            <person name="Dick G.J."/>
        </authorList>
    </citation>
    <scope>NUCLEOTIDE SEQUENCE [LARGE SCALE GENOMIC DNA]</scope>
    <source>
        <strain evidence="5">SM1_40</strain>
    </source>
</reference>